<dbReference type="InterPro" id="IPR036748">
    <property type="entry name" value="MTH938-like_sf"/>
</dbReference>
<organism evidence="3 4">
    <name type="scientific">Moorena producens PAL-8-15-08-1</name>
    <dbReference type="NCBI Taxonomy" id="1458985"/>
    <lineage>
        <taxon>Bacteria</taxon>
        <taxon>Bacillati</taxon>
        <taxon>Cyanobacteriota</taxon>
        <taxon>Cyanophyceae</taxon>
        <taxon>Coleofasciculales</taxon>
        <taxon>Coleofasciculaceae</taxon>
        <taxon>Moorena</taxon>
    </lineage>
</organism>
<dbReference type="RefSeq" id="WP_070396195.1">
    <property type="nucleotide sequence ID" value="NZ_CP017599.1"/>
</dbReference>
<dbReference type="OrthoDB" id="1493668at2"/>
<evidence type="ECO:0000256" key="2">
    <source>
        <dbReference type="ARBA" id="ARBA00022490"/>
    </source>
</evidence>
<proteinExistence type="predicted"/>
<dbReference type="Pfam" id="PF04430">
    <property type="entry name" value="DUF498"/>
    <property type="match status" value="1"/>
</dbReference>
<accession>A0A1D8U1P2</accession>
<dbReference type="PANTHER" id="PTHR15811">
    <property type="entry name" value="MTH938 DOMAIN-CONTAINING PROTEIN"/>
    <property type="match status" value="1"/>
</dbReference>
<reference evidence="4" key="1">
    <citation type="submission" date="2016-10" db="EMBL/GenBank/DDBJ databases">
        <title>Comparative genomics uncovers the prolific and rare metabolic potential of the cyanobacterial genus Moorea.</title>
        <authorList>
            <person name="Leao T."/>
            <person name="Castelao G."/>
            <person name="Korobeynikov A."/>
            <person name="Monroe E.A."/>
            <person name="Podell S."/>
            <person name="Glukhov E."/>
            <person name="Allen E."/>
            <person name="Gerwick W.H."/>
            <person name="Gerwick L."/>
        </authorList>
    </citation>
    <scope>NUCLEOTIDE SEQUENCE [LARGE SCALE GENOMIC DNA]</scope>
    <source>
        <strain evidence="4">PAL-8-15-08-1</strain>
    </source>
</reference>
<dbReference type="FunFam" id="3.40.1230.10:FF:000001">
    <property type="entry name" value="Adipogenesis-associated, Mth938 domain-containing"/>
    <property type="match status" value="1"/>
</dbReference>
<sequence>MNKSPTSLISHISWGRMEVTNNGETYQFKDCKVWPGGAKEWDWRLTGTRHQPGIQPADIEEILAQGIEFIVLSRGMQLMLQTCPETEELLRQSGIEYYIGHTKLAVDLFNSLMKQGKKVGGIFHSTC</sequence>
<dbReference type="Gene3D" id="3.40.1230.10">
    <property type="entry name" value="MTH938-like"/>
    <property type="match status" value="1"/>
</dbReference>
<dbReference type="STRING" id="1458985.BJP34_34280"/>
<dbReference type="PANTHER" id="PTHR15811:SF5">
    <property type="entry name" value="MTH938 DOMAIN-CONTAINING PROTEIN"/>
    <property type="match status" value="1"/>
</dbReference>
<dbReference type="InterPro" id="IPR007523">
    <property type="entry name" value="NDUFAF3/AAMDC"/>
</dbReference>
<dbReference type="InterPro" id="IPR034096">
    <property type="entry name" value="AAMDC"/>
</dbReference>
<dbReference type="AlphaFoldDB" id="A0A1D8U1P2"/>
<dbReference type="GO" id="GO:0005737">
    <property type="term" value="C:cytoplasm"/>
    <property type="evidence" value="ECO:0007669"/>
    <property type="project" value="UniProtKB-SubCell"/>
</dbReference>
<name>A0A1D8U1P2_9CYAN</name>
<dbReference type="SUPFAM" id="SSF64076">
    <property type="entry name" value="MTH938-like"/>
    <property type="match status" value="1"/>
</dbReference>
<evidence type="ECO:0000313" key="4">
    <source>
        <dbReference type="Proteomes" id="UP000177870"/>
    </source>
</evidence>
<dbReference type="Proteomes" id="UP000177870">
    <property type="component" value="Chromosome"/>
</dbReference>
<comment type="subcellular location">
    <subcellularLocation>
        <location evidence="1">Cytoplasm</location>
    </subcellularLocation>
</comment>
<protein>
    <submittedName>
        <fullName evidence="3">Uncharacterized protein</fullName>
    </submittedName>
</protein>
<dbReference type="KEGG" id="mpro:BJP34_34280"/>
<evidence type="ECO:0000256" key="1">
    <source>
        <dbReference type="ARBA" id="ARBA00004496"/>
    </source>
</evidence>
<gene>
    <name evidence="3" type="ORF">BJP34_34280</name>
</gene>
<evidence type="ECO:0000313" key="3">
    <source>
        <dbReference type="EMBL" id="AOX03829.1"/>
    </source>
</evidence>
<dbReference type="EMBL" id="CP017599">
    <property type="protein sequence ID" value="AOX03829.1"/>
    <property type="molecule type" value="Genomic_DNA"/>
</dbReference>
<keyword evidence="2" id="KW-0963">Cytoplasm</keyword>
<dbReference type="CDD" id="cd05126">
    <property type="entry name" value="Mth938"/>
    <property type="match status" value="1"/>
</dbReference>